<comment type="caution">
    <text evidence="2">The sequence shown here is derived from an EMBL/GenBank/DDBJ whole genome shotgun (WGS) entry which is preliminary data.</text>
</comment>
<name>A0AAQ4EDC9_AMBAM</name>
<proteinExistence type="predicted"/>
<accession>A0AAQ4EDC9</accession>
<gene>
    <name evidence="2" type="ORF">V5799_024014</name>
</gene>
<dbReference type="Proteomes" id="UP001321473">
    <property type="component" value="Unassembled WGS sequence"/>
</dbReference>
<sequence length="96" mass="10630">MHERSQKASELSPNKLLRSILIASSLPGPANTTTGDEDGGSNAGRRKEALKLGNEVPRQKSEEQGWIHPHLQQKATGRPRWQPPVILVKYKPSTKL</sequence>
<protein>
    <submittedName>
        <fullName evidence="2">Uncharacterized protein</fullName>
    </submittedName>
</protein>
<evidence type="ECO:0000313" key="3">
    <source>
        <dbReference type="Proteomes" id="UP001321473"/>
    </source>
</evidence>
<dbReference type="EMBL" id="JARKHS020017909">
    <property type="protein sequence ID" value="KAK8772741.1"/>
    <property type="molecule type" value="Genomic_DNA"/>
</dbReference>
<reference evidence="2 3" key="1">
    <citation type="journal article" date="2023" name="Arcadia Sci">
        <title>De novo assembly of a long-read Amblyomma americanum tick genome.</title>
        <authorList>
            <person name="Chou S."/>
            <person name="Poskanzer K.E."/>
            <person name="Rollins M."/>
            <person name="Thuy-Boun P.S."/>
        </authorList>
    </citation>
    <scope>NUCLEOTIDE SEQUENCE [LARGE SCALE GENOMIC DNA]</scope>
    <source>
        <strain evidence="2">F_SG_1</strain>
        <tissue evidence="2">Salivary glands</tissue>
    </source>
</reference>
<evidence type="ECO:0000256" key="1">
    <source>
        <dbReference type="SAM" id="MobiDB-lite"/>
    </source>
</evidence>
<keyword evidence="3" id="KW-1185">Reference proteome</keyword>
<evidence type="ECO:0000313" key="2">
    <source>
        <dbReference type="EMBL" id="KAK8772741.1"/>
    </source>
</evidence>
<feature type="region of interest" description="Disordered" evidence="1">
    <location>
        <begin position="20"/>
        <end position="80"/>
    </location>
</feature>
<organism evidence="2 3">
    <name type="scientific">Amblyomma americanum</name>
    <name type="common">Lone star tick</name>
    <dbReference type="NCBI Taxonomy" id="6943"/>
    <lineage>
        <taxon>Eukaryota</taxon>
        <taxon>Metazoa</taxon>
        <taxon>Ecdysozoa</taxon>
        <taxon>Arthropoda</taxon>
        <taxon>Chelicerata</taxon>
        <taxon>Arachnida</taxon>
        <taxon>Acari</taxon>
        <taxon>Parasitiformes</taxon>
        <taxon>Ixodida</taxon>
        <taxon>Ixodoidea</taxon>
        <taxon>Ixodidae</taxon>
        <taxon>Amblyomminae</taxon>
        <taxon>Amblyomma</taxon>
    </lineage>
</organism>
<dbReference type="AlphaFoldDB" id="A0AAQ4EDC9"/>